<accession>F9GAR8</accession>
<dbReference type="AlphaFoldDB" id="F9GAR8"/>
<sequence length="50" mass="5724">TECEAIVYVSVKIGDYASVWYFLNPTSRMHNKKMVDSQRHVGYERLGASS</sequence>
<dbReference type="EMBL" id="AFQF01004237">
    <property type="protein sequence ID" value="EGU73740.1"/>
    <property type="molecule type" value="Genomic_DNA"/>
</dbReference>
<protein>
    <submittedName>
        <fullName evidence="1">Uncharacterized protein</fullName>
    </submittedName>
</protein>
<evidence type="ECO:0000313" key="1">
    <source>
        <dbReference type="EMBL" id="EGU73740.1"/>
    </source>
</evidence>
<organism evidence="1">
    <name type="scientific">Fusarium oxysporum (strain Fo5176)</name>
    <name type="common">Fusarium vascular wilt</name>
    <dbReference type="NCBI Taxonomy" id="660025"/>
    <lineage>
        <taxon>Eukaryota</taxon>
        <taxon>Fungi</taxon>
        <taxon>Dikarya</taxon>
        <taxon>Ascomycota</taxon>
        <taxon>Pezizomycotina</taxon>
        <taxon>Sordariomycetes</taxon>
        <taxon>Hypocreomycetidae</taxon>
        <taxon>Hypocreales</taxon>
        <taxon>Nectriaceae</taxon>
        <taxon>Fusarium</taxon>
        <taxon>Fusarium oxysporum species complex</taxon>
    </lineage>
</organism>
<name>F9GAR8_FUSOF</name>
<feature type="non-terminal residue" evidence="1">
    <location>
        <position position="1"/>
    </location>
</feature>
<comment type="caution">
    <text evidence="1">The sequence shown here is derived from an EMBL/GenBank/DDBJ whole genome shotgun (WGS) entry which is preliminary data.</text>
</comment>
<reference evidence="1" key="1">
    <citation type="journal article" date="2012" name="Mol. Plant Microbe Interact.">
        <title>A highly conserved effector in Fusarium oxysporum is required for full virulence on Arabidopsis.</title>
        <authorList>
            <person name="Thatcher L.F."/>
            <person name="Gardiner D.M."/>
            <person name="Kazan K."/>
            <person name="Manners J."/>
        </authorList>
    </citation>
    <scope>NUCLEOTIDE SEQUENCE [LARGE SCALE GENOMIC DNA]</scope>
    <source>
        <strain evidence="1">Fo5176</strain>
    </source>
</reference>
<gene>
    <name evidence="1" type="ORF">FOXB_15750</name>
</gene>
<proteinExistence type="predicted"/>